<evidence type="ECO:0000313" key="2">
    <source>
        <dbReference type="EMBL" id="KIM36511.1"/>
    </source>
</evidence>
<evidence type="ECO:0000256" key="1">
    <source>
        <dbReference type="SAM" id="MobiDB-lite"/>
    </source>
</evidence>
<protein>
    <submittedName>
        <fullName evidence="2">Uncharacterized protein</fullName>
    </submittedName>
</protein>
<reference evidence="2 3" key="1">
    <citation type="submission" date="2014-04" db="EMBL/GenBank/DDBJ databases">
        <authorList>
            <consortium name="DOE Joint Genome Institute"/>
            <person name="Kuo A."/>
            <person name="Gay G."/>
            <person name="Dore J."/>
            <person name="Kohler A."/>
            <person name="Nagy L.G."/>
            <person name="Floudas D."/>
            <person name="Copeland A."/>
            <person name="Barry K.W."/>
            <person name="Cichocki N."/>
            <person name="Veneault-Fourrey C."/>
            <person name="LaButti K."/>
            <person name="Lindquist E.A."/>
            <person name="Lipzen A."/>
            <person name="Lundell T."/>
            <person name="Morin E."/>
            <person name="Murat C."/>
            <person name="Sun H."/>
            <person name="Tunlid A."/>
            <person name="Henrissat B."/>
            <person name="Grigoriev I.V."/>
            <person name="Hibbett D.S."/>
            <person name="Martin F."/>
            <person name="Nordberg H.P."/>
            <person name="Cantor M.N."/>
            <person name="Hua S.X."/>
        </authorList>
    </citation>
    <scope>NUCLEOTIDE SEQUENCE [LARGE SCALE GENOMIC DNA]</scope>
    <source>
        <strain evidence="3">h7</strain>
    </source>
</reference>
<accession>A0A0C3BYH5</accession>
<dbReference type="HOGENOM" id="CLU_2223592_0_0_1"/>
<keyword evidence="3" id="KW-1185">Reference proteome</keyword>
<name>A0A0C3BYH5_HEBCY</name>
<reference evidence="3" key="2">
    <citation type="submission" date="2015-01" db="EMBL/GenBank/DDBJ databases">
        <title>Evolutionary Origins and Diversification of the Mycorrhizal Mutualists.</title>
        <authorList>
            <consortium name="DOE Joint Genome Institute"/>
            <consortium name="Mycorrhizal Genomics Consortium"/>
            <person name="Kohler A."/>
            <person name="Kuo A."/>
            <person name="Nagy L.G."/>
            <person name="Floudas D."/>
            <person name="Copeland A."/>
            <person name="Barry K.W."/>
            <person name="Cichocki N."/>
            <person name="Veneault-Fourrey C."/>
            <person name="LaButti K."/>
            <person name="Lindquist E.A."/>
            <person name="Lipzen A."/>
            <person name="Lundell T."/>
            <person name="Morin E."/>
            <person name="Murat C."/>
            <person name="Riley R."/>
            <person name="Ohm R."/>
            <person name="Sun H."/>
            <person name="Tunlid A."/>
            <person name="Henrissat B."/>
            <person name="Grigoriev I.V."/>
            <person name="Hibbett D.S."/>
            <person name="Martin F."/>
        </authorList>
    </citation>
    <scope>NUCLEOTIDE SEQUENCE [LARGE SCALE GENOMIC DNA]</scope>
    <source>
        <strain evidence="3">h7</strain>
    </source>
</reference>
<gene>
    <name evidence="2" type="ORF">M413DRAFT_31564</name>
</gene>
<dbReference type="AlphaFoldDB" id="A0A0C3BYH5"/>
<organism evidence="2 3">
    <name type="scientific">Hebeloma cylindrosporum</name>
    <dbReference type="NCBI Taxonomy" id="76867"/>
    <lineage>
        <taxon>Eukaryota</taxon>
        <taxon>Fungi</taxon>
        <taxon>Dikarya</taxon>
        <taxon>Basidiomycota</taxon>
        <taxon>Agaricomycotina</taxon>
        <taxon>Agaricomycetes</taxon>
        <taxon>Agaricomycetidae</taxon>
        <taxon>Agaricales</taxon>
        <taxon>Agaricineae</taxon>
        <taxon>Hymenogastraceae</taxon>
        <taxon>Hebeloma</taxon>
    </lineage>
</organism>
<evidence type="ECO:0000313" key="3">
    <source>
        <dbReference type="Proteomes" id="UP000053424"/>
    </source>
</evidence>
<sequence length="106" mass="12083">MYPLIPGVVRVCARLSAIGFPIGGRRFIDIDLLSQTGYLLILSTSYVKDEMPDIDEERKRKVKEAIGTSEEPKSYRQQRRPKTYLHEMVSEDTAHRSLIDDEPASS</sequence>
<dbReference type="Proteomes" id="UP000053424">
    <property type="component" value="Unassembled WGS sequence"/>
</dbReference>
<proteinExistence type="predicted"/>
<feature type="region of interest" description="Disordered" evidence="1">
    <location>
        <begin position="57"/>
        <end position="84"/>
    </location>
</feature>
<dbReference type="EMBL" id="KN831804">
    <property type="protein sequence ID" value="KIM36511.1"/>
    <property type="molecule type" value="Genomic_DNA"/>
</dbReference>